<dbReference type="InterPro" id="IPR011066">
    <property type="entry name" value="MscS_channel_C_sf"/>
</dbReference>
<feature type="compositionally biased region" description="Basic and acidic residues" evidence="7">
    <location>
        <begin position="354"/>
        <end position="372"/>
    </location>
</feature>
<keyword evidence="3" id="KW-1003">Cell membrane</keyword>
<feature type="compositionally biased region" description="Polar residues" evidence="7">
    <location>
        <begin position="378"/>
        <end position="392"/>
    </location>
</feature>
<keyword evidence="6 8" id="KW-0472">Membrane</keyword>
<dbReference type="RefSeq" id="WP_256029624.1">
    <property type="nucleotide sequence ID" value="NZ_JAHLKM010000010.1"/>
</dbReference>
<feature type="transmembrane region" description="Helical" evidence="8">
    <location>
        <begin position="104"/>
        <end position="123"/>
    </location>
</feature>
<evidence type="ECO:0000256" key="6">
    <source>
        <dbReference type="ARBA" id="ARBA00023136"/>
    </source>
</evidence>
<name>A0A9R1D6L9_9EURY</name>
<sequence length="402" mass="44114">MSLPLSSQWYWQAIYRIQGTFDTVATRYAATAASAVVFALVVAVLYYLGSRLKDRHDADTVEVVQSLLVTTTAVLLTGFLVAVWRIPDDVLNALEFLSISPEQGVKALVTFIVFAGGVTVTRLTKRSIKYGAGRVAITPHQRAVAHHAIQIVVFIPFVAFVVALWGIPVTNLFLGAGVLGIVFGFAARKTLSGILSGFVILFARPFEVGDWIRVADREGIVTDITVYNTQIRTFNEEHVLVPNDAVTENEIVNYSKTDRLRLETDVGIDYETDIGTAARIAVEAMERVEAVAEQPPPDVIRHEFADSAVILRLRYWITTPRVQEKWRAQNAVIESVKAEFEANGIKIPFPQRELTGRAEETDRSKRLDRDSADPAGTGSENGSVSTPATGSVTDPPADEDAK</sequence>
<comment type="caution">
    <text evidence="11">The sequence shown here is derived from an EMBL/GenBank/DDBJ whole genome shotgun (WGS) entry which is preliminary data.</text>
</comment>
<evidence type="ECO:0000256" key="3">
    <source>
        <dbReference type="ARBA" id="ARBA00022475"/>
    </source>
</evidence>
<dbReference type="InterPro" id="IPR010920">
    <property type="entry name" value="LSM_dom_sf"/>
</dbReference>
<comment type="similarity">
    <text evidence="2">Belongs to the MscS (TC 1.A.23) family.</text>
</comment>
<dbReference type="SUPFAM" id="SSF50182">
    <property type="entry name" value="Sm-like ribonucleoproteins"/>
    <property type="match status" value="1"/>
</dbReference>
<dbReference type="InterPro" id="IPR045275">
    <property type="entry name" value="MscS_archaea/bacteria_type"/>
</dbReference>
<dbReference type="InterPro" id="IPR006685">
    <property type="entry name" value="MscS_channel_2nd"/>
</dbReference>
<dbReference type="SUPFAM" id="SSF82689">
    <property type="entry name" value="Mechanosensitive channel protein MscS (YggB), C-terminal domain"/>
    <property type="match status" value="1"/>
</dbReference>
<keyword evidence="4 8" id="KW-0812">Transmembrane</keyword>
<dbReference type="Pfam" id="PF00924">
    <property type="entry name" value="MS_channel_2nd"/>
    <property type="match status" value="1"/>
</dbReference>
<comment type="subcellular location">
    <subcellularLocation>
        <location evidence="1">Cell membrane</location>
        <topology evidence="1">Multi-pass membrane protein</topology>
    </subcellularLocation>
</comment>
<feature type="domain" description="Mechanosensitive ion channel MscS C-terminal" evidence="10">
    <location>
        <begin position="263"/>
        <end position="347"/>
    </location>
</feature>
<dbReference type="InterPro" id="IPR049278">
    <property type="entry name" value="MS_channel_C"/>
</dbReference>
<evidence type="ECO:0000256" key="2">
    <source>
        <dbReference type="ARBA" id="ARBA00008017"/>
    </source>
</evidence>
<dbReference type="GO" id="GO:0008381">
    <property type="term" value="F:mechanosensitive monoatomic ion channel activity"/>
    <property type="evidence" value="ECO:0007669"/>
    <property type="project" value="InterPro"/>
</dbReference>
<dbReference type="EMBL" id="JAHLKM010000010">
    <property type="protein sequence ID" value="MCQ4333598.1"/>
    <property type="molecule type" value="Genomic_DNA"/>
</dbReference>
<dbReference type="InterPro" id="IPR011014">
    <property type="entry name" value="MscS_channel_TM-2"/>
</dbReference>
<organism evidence="11 12">
    <name type="scientific">Natronomonas aquatica</name>
    <dbReference type="NCBI Taxonomy" id="2841590"/>
    <lineage>
        <taxon>Archaea</taxon>
        <taxon>Methanobacteriati</taxon>
        <taxon>Methanobacteriota</taxon>
        <taxon>Stenosarchaea group</taxon>
        <taxon>Halobacteria</taxon>
        <taxon>Halobacteriales</taxon>
        <taxon>Natronomonadaceae</taxon>
        <taxon>Natronomonas</taxon>
    </lineage>
</organism>
<proteinExistence type="inferred from homology"/>
<evidence type="ECO:0000313" key="11">
    <source>
        <dbReference type="EMBL" id="MCQ4333598.1"/>
    </source>
</evidence>
<dbReference type="AlphaFoldDB" id="A0A9R1D6L9"/>
<evidence type="ECO:0000259" key="10">
    <source>
        <dbReference type="Pfam" id="PF21082"/>
    </source>
</evidence>
<dbReference type="PANTHER" id="PTHR30221:SF20">
    <property type="entry name" value="SMALL-CONDUCTANCE MECHANOSENSITIVE CHANNEL"/>
    <property type="match status" value="1"/>
</dbReference>
<evidence type="ECO:0000256" key="8">
    <source>
        <dbReference type="SAM" id="Phobius"/>
    </source>
</evidence>
<evidence type="ECO:0000256" key="7">
    <source>
        <dbReference type="SAM" id="MobiDB-lite"/>
    </source>
</evidence>
<feature type="transmembrane region" description="Helical" evidence="8">
    <location>
        <begin position="144"/>
        <end position="167"/>
    </location>
</feature>
<evidence type="ECO:0000313" key="12">
    <source>
        <dbReference type="Proteomes" id="UP001139494"/>
    </source>
</evidence>
<accession>A0A9R1D6L9</accession>
<keyword evidence="5 8" id="KW-1133">Transmembrane helix</keyword>
<feature type="transmembrane region" description="Helical" evidence="8">
    <location>
        <begin position="61"/>
        <end position="84"/>
    </location>
</feature>
<evidence type="ECO:0000256" key="1">
    <source>
        <dbReference type="ARBA" id="ARBA00004651"/>
    </source>
</evidence>
<gene>
    <name evidence="11" type="ORF">KM295_08940</name>
</gene>
<evidence type="ECO:0000256" key="4">
    <source>
        <dbReference type="ARBA" id="ARBA00022692"/>
    </source>
</evidence>
<dbReference type="Gene3D" id="2.30.30.60">
    <property type="match status" value="1"/>
</dbReference>
<keyword evidence="12" id="KW-1185">Reference proteome</keyword>
<dbReference type="SUPFAM" id="SSF82861">
    <property type="entry name" value="Mechanosensitive channel protein MscS (YggB), transmembrane region"/>
    <property type="match status" value="1"/>
</dbReference>
<dbReference type="Proteomes" id="UP001139494">
    <property type="component" value="Unassembled WGS sequence"/>
</dbReference>
<feature type="region of interest" description="Disordered" evidence="7">
    <location>
        <begin position="351"/>
        <end position="402"/>
    </location>
</feature>
<reference evidence="11" key="1">
    <citation type="journal article" date="2023" name="Front. Microbiol.">
        <title>Genomic-based phylogenetic and metabolic analyses of the genus Natronomonas, and description of Natronomonas aquatica sp. nov.</title>
        <authorList>
            <person name="Garcia-Roldan A."/>
            <person name="Duran-Viseras A."/>
            <person name="de la Haba R.R."/>
            <person name="Corral P."/>
            <person name="Sanchez-Porro C."/>
            <person name="Ventosa A."/>
        </authorList>
    </citation>
    <scope>NUCLEOTIDE SEQUENCE</scope>
    <source>
        <strain evidence="11">F2-12</strain>
    </source>
</reference>
<feature type="transmembrane region" description="Helical" evidence="8">
    <location>
        <begin position="173"/>
        <end position="203"/>
    </location>
</feature>
<evidence type="ECO:0000259" key="9">
    <source>
        <dbReference type="Pfam" id="PF00924"/>
    </source>
</evidence>
<dbReference type="GO" id="GO:0005886">
    <property type="term" value="C:plasma membrane"/>
    <property type="evidence" value="ECO:0007669"/>
    <property type="project" value="UniProtKB-SubCell"/>
</dbReference>
<feature type="domain" description="Mechanosensitive ion channel MscS" evidence="9">
    <location>
        <begin position="190"/>
        <end position="256"/>
    </location>
</feature>
<dbReference type="Pfam" id="PF21082">
    <property type="entry name" value="MS_channel_3rd"/>
    <property type="match status" value="1"/>
</dbReference>
<evidence type="ECO:0000256" key="5">
    <source>
        <dbReference type="ARBA" id="ARBA00022989"/>
    </source>
</evidence>
<feature type="transmembrane region" description="Helical" evidence="8">
    <location>
        <begin position="28"/>
        <end position="49"/>
    </location>
</feature>
<dbReference type="Gene3D" id="3.30.70.100">
    <property type="match status" value="1"/>
</dbReference>
<dbReference type="InterPro" id="IPR023408">
    <property type="entry name" value="MscS_beta-dom_sf"/>
</dbReference>
<dbReference type="Gene3D" id="1.10.287.1260">
    <property type="match status" value="1"/>
</dbReference>
<protein>
    <submittedName>
        <fullName evidence="11">Mechanosensitive ion channel family protein</fullName>
    </submittedName>
</protein>
<dbReference type="PANTHER" id="PTHR30221">
    <property type="entry name" value="SMALL-CONDUCTANCE MECHANOSENSITIVE CHANNEL"/>
    <property type="match status" value="1"/>
</dbReference>